<dbReference type="Pfam" id="PF21623">
    <property type="entry name" value="HK_sensor_dom_bact"/>
    <property type="match status" value="1"/>
</dbReference>
<dbReference type="Pfam" id="PF00512">
    <property type="entry name" value="HisKA"/>
    <property type="match status" value="1"/>
</dbReference>
<name>A0A5J6MTJ3_9PROT</name>
<keyword evidence="7 11" id="KW-0812">Transmembrane</keyword>
<dbReference type="EMBL" id="CP042582">
    <property type="protein sequence ID" value="QEX20467.1"/>
    <property type="molecule type" value="Genomic_DNA"/>
</dbReference>
<reference evidence="13 14" key="1">
    <citation type="submission" date="2019-08" db="EMBL/GenBank/DDBJ databases">
        <title>Hyperibacter terrae gen. nov., sp. nov. and Hyperibacter viscosus sp. nov., two new members in the family Rhodospirillaceae isolated from the rhizosphere of Hypericum perforatum.</title>
        <authorList>
            <person name="Noviana Z."/>
        </authorList>
    </citation>
    <scope>NUCLEOTIDE SEQUENCE [LARGE SCALE GENOMIC DNA]</scope>
    <source>
        <strain evidence="13 14">R5959</strain>
    </source>
</reference>
<evidence type="ECO:0000256" key="1">
    <source>
        <dbReference type="ARBA" id="ARBA00000085"/>
    </source>
</evidence>
<accession>A0A5J6MTJ3</accession>
<dbReference type="RefSeq" id="WP_225309063.1">
    <property type="nucleotide sequence ID" value="NZ_CP042582.1"/>
</dbReference>
<evidence type="ECO:0000256" key="10">
    <source>
        <dbReference type="SAM" id="Coils"/>
    </source>
</evidence>
<keyword evidence="8" id="KW-0418">Kinase</keyword>
<organism evidence="13 14">
    <name type="scientific">Hypericibacter adhaerens</name>
    <dbReference type="NCBI Taxonomy" id="2602016"/>
    <lineage>
        <taxon>Bacteria</taxon>
        <taxon>Pseudomonadati</taxon>
        <taxon>Pseudomonadota</taxon>
        <taxon>Alphaproteobacteria</taxon>
        <taxon>Rhodospirillales</taxon>
        <taxon>Dongiaceae</taxon>
        <taxon>Hypericibacter</taxon>
    </lineage>
</organism>
<keyword evidence="10" id="KW-0175">Coiled coil</keyword>
<dbReference type="SUPFAM" id="SSF55874">
    <property type="entry name" value="ATPase domain of HSP90 chaperone/DNA topoisomerase II/histidine kinase"/>
    <property type="match status" value="1"/>
</dbReference>
<dbReference type="KEGG" id="hadh:FRZ61_03840"/>
<dbReference type="SUPFAM" id="SSF47384">
    <property type="entry name" value="Homodimeric domain of signal transducing histidine kinase"/>
    <property type="match status" value="1"/>
</dbReference>
<dbReference type="InterPro" id="IPR036097">
    <property type="entry name" value="HisK_dim/P_sf"/>
</dbReference>
<dbReference type="InterPro" id="IPR036890">
    <property type="entry name" value="HATPase_C_sf"/>
</dbReference>
<dbReference type="GO" id="GO:0000155">
    <property type="term" value="F:phosphorelay sensor kinase activity"/>
    <property type="evidence" value="ECO:0007669"/>
    <property type="project" value="InterPro"/>
</dbReference>
<dbReference type="SMART" id="SM00387">
    <property type="entry name" value="HATPase_c"/>
    <property type="match status" value="1"/>
</dbReference>
<evidence type="ECO:0000256" key="4">
    <source>
        <dbReference type="ARBA" id="ARBA00022475"/>
    </source>
</evidence>
<dbReference type="InterPro" id="IPR004358">
    <property type="entry name" value="Sig_transdc_His_kin-like_C"/>
</dbReference>
<dbReference type="PANTHER" id="PTHR42878">
    <property type="entry name" value="TWO-COMPONENT HISTIDINE KINASE"/>
    <property type="match status" value="1"/>
</dbReference>
<feature type="coiled-coil region" evidence="10">
    <location>
        <begin position="348"/>
        <end position="375"/>
    </location>
</feature>
<evidence type="ECO:0000256" key="7">
    <source>
        <dbReference type="ARBA" id="ARBA00022692"/>
    </source>
</evidence>
<keyword evidence="4" id="KW-1003">Cell membrane</keyword>
<evidence type="ECO:0000256" key="11">
    <source>
        <dbReference type="SAM" id="Phobius"/>
    </source>
</evidence>
<dbReference type="PANTHER" id="PTHR42878:SF15">
    <property type="entry name" value="BACTERIOPHYTOCHROME"/>
    <property type="match status" value="1"/>
</dbReference>
<keyword evidence="9 11" id="KW-1133">Transmembrane helix</keyword>
<evidence type="ECO:0000256" key="6">
    <source>
        <dbReference type="ARBA" id="ARBA00022679"/>
    </source>
</evidence>
<dbReference type="SUPFAM" id="SSF103190">
    <property type="entry name" value="Sensory domain-like"/>
    <property type="match status" value="2"/>
</dbReference>
<dbReference type="SMART" id="SM00388">
    <property type="entry name" value="HisKA"/>
    <property type="match status" value="1"/>
</dbReference>
<dbReference type="InterPro" id="IPR048760">
    <property type="entry name" value="VP0354-like_sensor_dom"/>
</dbReference>
<dbReference type="InterPro" id="IPR050351">
    <property type="entry name" value="BphY/WalK/GraS-like"/>
</dbReference>
<dbReference type="GO" id="GO:0030295">
    <property type="term" value="F:protein kinase activator activity"/>
    <property type="evidence" value="ECO:0007669"/>
    <property type="project" value="TreeGrafter"/>
</dbReference>
<comment type="catalytic activity">
    <reaction evidence="1">
        <text>ATP + protein L-histidine = ADP + protein N-phospho-L-histidine.</text>
        <dbReference type="EC" id="2.7.13.3"/>
    </reaction>
</comment>
<proteinExistence type="predicted"/>
<evidence type="ECO:0000256" key="8">
    <source>
        <dbReference type="ARBA" id="ARBA00022777"/>
    </source>
</evidence>
<dbReference type="InterPro" id="IPR029151">
    <property type="entry name" value="Sensor-like_sf"/>
</dbReference>
<dbReference type="FunFam" id="1.10.287.130:FF:000070">
    <property type="entry name" value="Histidine kinase sensor protein"/>
    <property type="match status" value="1"/>
</dbReference>
<dbReference type="PRINTS" id="PR00344">
    <property type="entry name" value="BCTRLSENSOR"/>
</dbReference>
<evidence type="ECO:0000313" key="14">
    <source>
        <dbReference type="Proteomes" id="UP000325797"/>
    </source>
</evidence>
<dbReference type="GO" id="GO:0000156">
    <property type="term" value="F:phosphorelay response regulator activity"/>
    <property type="evidence" value="ECO:0007669"/>
    <property type="project" value="TreeGrafter"/>
</dbReference>
<evidence type="ECO:0000256" key="3">
    <source>
        <dbReference type="ARBA" id="ARBA00012438"/>
    </source>
</evidence>
<evidence type="ECO:0000256" key="2">
    <source>
        <dbReference type="ARBA" id="ARBA00004651"/>
    </source>
</evidence>
<feature type="transmembrane region" description="Helical" evidence="11">
    <location>
        <begin position="324"/>
        <end position="345"/>
    </location>
</feature>
<dbReference type="Gene3D" id="3.30.565.10">
    <property type="entry name" value="Histidine kinase-like ATPase, C-terminal domain"/>
    <property type="match status" value="1"/>
</dbReference>
<dbReference type="Gene3D" id="3.30.450.20">
    <property type="entry name" value="PAS domain"/>
    <property type="match status" value="2"/>
</dbReference>
<dbReference type="Pfam" id="PF02518">
    <property type="entry name" value="HATPase_c"/>
    <property type="match status" value="1"/>
</dbReference>
<evidence type="ECO:0000256" key="5">
    <source>
        <dbReference type="ARBA" id="ARBA00022553"/>
    </source>
</evidence>
<evidence type="ECO:0000259" key="12">
    <source>
        <dbReference type="PROSITE" id="PS50109"/>
    </source>
</evidence>
<dbReference type="CDD" id="cd00082">
    <property type="entry name" value="HisKA"/>
    <property type="match status" value="1"/>
</dbReference>
<evidence type="ECO:0000313" key="13">
    <source>
        <dbReference type="EMBL" id="QEX20467.1"/>
    </source>
</evidence>
<sequence>MLWRAALIFLPLALVAVAIMLLLYRAQSEASLGAVQTAEQKNTEIAQQRFIATLTTVVSDLRFLAQDPTLRRWLADDNPVTRADLGNEYLAFVATKGLYDKVRFIDLTGRERIRANWNKGDPRLVTGDELQDKGIRYFVRETLKLRPGQIYVSPFDLNVDNGEIEQPINPTLRLSTMVYDPAGLPRGMIVLNYLGQRILDRITAMSTAGRDRLWLVNDKGYWLLGPRPELEWSFMFPDREQETLGALYPYAWERMQGGAGAGQFMGEAGLFTYVKLPPVLSGTMADVPGAPEGVAPALPGWTLLALVPRSVIDADLATLKQRSITAALVLMLLFAIGSGFLALYWEERRRAEVQTKALNERLARDNAELDAVNTELEAFSYSVSHDLRAPLRAIDGFSKALQEDYADRLDAAGVGYLQRVRQAAQRMGLLIDDLLQLARVTRSEVAREEVDLTDMAGKVMQELERMAPERRVQSRITPGLVARADGRLMRVVLDNLLGNAWKFTAGRDPGQIEFGVDNGRTERTFYVRDNGAGFDMAYAGKLFGAFQRLHDAKEFPGTGVGLATVQRIIRKHGGRIWAEAKPNEGAAFYFTL</sequence>
<feature type="domain" description="Histidine kinase" evidence="12">
    <location>
        <begin position="382"/>
        <end position="592"/>
    </location>
</feature>
<dbReference type="GO" id="GO:0007234">
    <property type="term" value="P:osmosensory signaling via phosphorelay pathway"/>
    <property type="evidence" value="ECO:0007669"/>
    <property type="project" value="TreeGrafter"/>
</dbReference>
<keyword evidence="6" id="KW-0808">Transferase</keyword>
<dbReference type="EC" id="2.7.13.3" evidence="3"/>
<keyword evidence="14" id="KW-1185">Reference proteome</keyword>
<evidence type="ECO:0000256" key="9">
    <source>
        <dbReference type="ARBA" id="ARBA00022989"/>
    </source>
</evidence>
<dbReference type="InterPro" id="IPR005467">
    <property type="entry name" value="His_kinase_dom"/>
</dbReference>
<dbReference type="FunFam" id="3.30.565.10:FF:000006">
    <property type="entry name" value="Sensor histidine kinase WalK"/>
    <property type="match status" value="1"/>
</dbReference>
<dbReference type="Proteomes" id="UP000325797">
    <property type="component" value="Chromosome"/>
</dbReference>
<keyword evidence="11" id="KW-0472">Membrane</keyword>
<dbReference type="GO" id="GO:0005886">
    <property type="term" value="C:plasma membrane"/>
    <property type="evidence" value="ECO:0007669"/>
    <property type="project" value="UniProtKB-SubCell"/>
</dbReference>
<dbReference type="Gene3D" id="1.10.287.130">
    <property type="match status" value="1"/>
</dbReference>
<dbReference type="InterPro" id="IPR003661">
    <property type="entry name" value="HisK_dim/P_dom"/>
</dbReference>
<dbReference type="AlphaFoldDB" id="A0A5J6MTJ3"/>
<dbReference type="InterPro" id="IPR003594">
    <property type="entry name" value="HATPase_dom"/>
</dbReference>
<comment type="subcellular location">
    <subcellularLocation>
        <location evidence="2">Cell membrane</location>
        <topology evidence="2">Multi-pass membrane protein</topology>
    </subcellularLocation>
</comment>
<gene>
    <name evidence="13" type="ORF">FRZ61_03840</name>
</gene>
<dbReference type="PROSITE" id="PS50109">
    <property type="entry name" value="HIS_KIN"/>
    <property type="match status" value="1"/>
</dbReference>
<protein>
    <recommendedName>
        <fullName evidence="3">histidine kinase</fullName>
        <ecNumber evidence="3">2.7.13.3</ecNumber>
    </recommendedName>
</protein>
<keyword evidence="5" id="KW-0597">Phosphoprotein</keyword>